<proteinExistence type="inferred from homology"/>
<dbReference type="PROSITE" id="PS50250">
    <property type="entry name" value="PCI"/>
    <property type="match status" value="1"/>
</dbReference>
<dbReference type="InterPro" id="IPR036388">
    <property type="entry name" value="WH-like_DNA-bd_sf"/>
</dbReference>
<dbReference type="Pfam" id="PF01399">
    <property type="entry name" value="PCI"/>
    <property type="match status" value="1"/>
</dbReference>
<accession>A0A168DMF4</accession>
<name>A0A168DMF4_9EURO</name>
<dbReference type="GO" id="GO:0003723">
    <property type="term" value="F:RNA binding"/>
    <property type="evidence" value="ECO:0007669"/>
    <property type="project" value="InterPro"/>
</dbReference>
<keyword evidence="5" id="KW-1185">Reference proteome</keyword>
<dbReference type="InterPro" id="IPR045114">
    <property type="entry name" value="Csn12-like"/>
</dbReference>
<dbReference type="PANTHER" id="PTHR12732:SF0">
    <property type="entry name" value="PCI DOMAIN-CONTAINING PROTEIN 2"/>
    <property type="match status" value="1"/>
</dbReference>
<dbReference type="InterPro" id="IPR000717">
    <property type="entry name" value="PCI_dom"/>
</dbReference>
<dbReference type="Proteomes" id="UP000242877">
    <property type="component" value="Unassembled WGS sequence"/>
</dbReference>
<evidence type="ECO:0000259" key="3">
    <source>
        <dbReference type="PROSITE" id="PS50250"/>
    </source>
</evidence>
<evidence type="ECO:0000313" key="5">
    <source>
        <dbReference type="Proteomes" id="UP000242877"/>
    </source>
</evidence>
<dbReference type="OrthoDB" id="10252687at2759"/>
<evidence type="ECO:0000256" key="1">
    <source>
        <dbReference type="ARBA" id="ARBA00025771"/>
    </source>
</evidence>
<evidence type="ECO:0000313" key="4">
    <source>
        <dbReference type="EMBL" id="KZZ97906.1"/>
    </source>
</evidence>
<feature type="domain" description="PCI" evidence="3">
    <location>
        <begin position="245"/>
        <end position="446"/>
    </location>
</feature>
<dbReference type="PANTHER" id="PTHR12732">
    <property type="entry name" value="UNCHARACTERIZED PROTEASOME COMPONENT REGION PCI-CONTAINING"/>
    <property type="match status" value="1"/>
</dbReference>
<reference evidence="4 5" key="1">
    <citation type="journal article" date="2016" name="Genome Biol. Evol.">
        <title>Divergent and convergent evolution of fungal pathogenicity.</title>
        <authorList>
            <person name="Shang Y."/>
            <person name="Xiao G."/>
            <person name="Zheng P."/>
            <person name="Cen K."/>
            <person name="Zhan S."/>
            <person name="Wang C."/>
        </authorList>
    </citation>
    <scope>NUCLEOTIDE SEQUENCE [LARGE SCALE GENOMIC DNA]</scope>
    <source>
        <strain evidence="4 5">ARSEF 7405</strain>
    </source>
</reference>
<dbReference type="FunFam" id="1.10.10.10:FF:000366">
    <property type="entry name" value="COP9 signalosome complex subunit"/>
    <property type="match status" value="1"/>
</dbReference>
<sequence length="453" mass="50982">MTALFSAFKAAHLSFSGSILAETLNPAKQPTQLSAIYSFTDEANAPADIRYALLKDRETGVKLAKHEGNAWADVYVAYWRAVGELLSVNEYSRSGSWTRVFNAWRDLANTLIKGYTVGKFAAWTIPCLYIVGKYLRVFAIKADAEPQQDDAFDSSFQDDVVIDSGKNAKLEEASRIINRMFTLCLQDRSPTEESRKWGVYFTAGLSFKTFFKLGTITSCRSLIHAIDATQFDMPPLEQFPKSHIVTYKYFVGLLAFLEERYAEAEGHLSYALQLCHRDSYRNKELILSYLIPCHIVTTHTLPSKALLNPYPRLQYLFLPLCQCIKRGDLAGFDAAMAAGENEFVKRKIYLPLERGRDLALRNLFRKVYLAGGFDPPVNGQPALRRTRIPVAEFAAAMRIGRKYEESDVGFDVDEVECYLANLIYKNLMKGYISRERSMVVLSKGGAAFPGTGV</sequence>
<organism evidence="4 5">
    <name type="scientific">Ascosphaera apis ARSEF 7405</name>
    <dbReference type="NCBI Taxonomy" id="392613"/>
    <lineage>
        <taxon>Eukaryota</taxon>
        <taxon>Fungi</taxon>
        <taxon>Dikarya</taxon>
        <taxon>Ascomycota</taxon>
        <taxon>Pezizomycotina</taxon>
        <taxon>Eurotiomycetes</taxon>
        <taxon>Eurotiomycetidae</taxon>
        <taxon>Onygenales</taxon>
        <taxon>Ascosphaeraceae</taxon>
        <taxon>Ascosphaera</taxon>
    </lineage>
</organism>
<dbReference type="AlphaFoldDB" id="A0A168DMF4"/>
<dbReference type="EMBL" id="AZGZ01000001">
    <property type="protein sequence ID" value="KZZ97906.1"/>
    <property type="molecule type" value="Genomic_DNA"/>
</dbReference>
<dbReference type="SMART" id="SM00753">
    <property type="entry name" value="PAM"/>
    <property type="match status" value="1"/>
</dbReference>
<evidence type="ECO:0000256" key="2">
    <source>
        <dbReference type="ARBA" id="ARBA00073854"/>
    </source>
</evidence>
<dbReference type="Gene3D" id="1.10.10.10">
    <property type="entry name" value="Winged helix-like DNA-binding domain superfamily/Winged helix DNA-binding domain"/>
    <property type="match status" value="1"/>
</dbReference>
<gene>
    <name evidence="4" type="ORF">AAP_00167</name>
</gene>
<dbReference type="GO" id="GO:0003690">
    <property type="term" value="F:double-stranded DNA binding"/>
    <property type="evidence" value="ECO:0007669"/>
    <property type="project" value="InterPro"/>
</dbReference>
<comment type="similarity">
    <text evidence="1">Belongs to the CSN12 family.</text>
</comment>
<comment type="caution">
    <text evidence="4">The sequence shown here is derived from an EMBL/GenBank/DDBJ whole genome shotgun (WGS) entry which is preliminary data.</text>
</comment>
<protein>
    <recommendedName>
        <fullName evidence="2">Protein CSN12 homolog</fullName>
    </recommendedName>
</protein>
<dbReference type="VEuPathDB" id="FungiDB:AAP_00167"/>